<reference evidence="5" key="1">
    <citation type="submission" date="2017-02" db="UniProtKB">
        <authorList>
            <consortium name="WormBaseParasite"/>
        </authorList>
    </citation>
    <scope>IDENTIFICATION</scope>
</reference>
<dbReference type="EMBL" id="UYWX01000105">
    <property type="protein sequence ID" value="VDM17033.1"/>
    <property type="molecule type" value="Genomic_DNA"/>
</dbReference>
<dbReference type="InterPro" id="IPR032735">
    <property type="entry name" value="BROMI_M"/>
</dbReference>
<keyword evidence="4" id="KW-1185">Reference proteome</keyword>
<organism evidence="5">
    <name type="scientific">Hydatigena taeniaeformis</name>
    <name type="common">Feline tapeworm</name>
    <name type="synonym">Taenia taeniaeformis</name>
    <dbReference type="NCBI Taxonomy" id="6205"/>
    <lineage>
        <taxon>Eukaryota</taxon>
        <taxon>Metazoa</taxon>
        <taxon>Spiralia</taxon>
        <taxon>Lophotrochozoa</taxon>
        <taxon>Platyhelminthes</taxon>
        <taxon>Cestoda</taxon>
        <taxon>Eucestoda</taxon>
        <taxon>Cyclophyllidea</taxon>
        <taxon>Taeniidae</taxon>
        <taxon>Hydatigera</taxon>
    </lineage>
</organism>
<evidence type="ECO:0000313" key="5">
    <source>
        <dbReference type="WBParaSite" id="TTAC_0000081601-mRNA-1"/>
    </source>
</evidence>
<evidence type="ECO:0000259" key="1">
    <source>
        <dbReference type="Pfam" id="PF14961"/>
    </source>
</evidence>
<sequence>MDRTSLLKDIIEEKVEEYIDSSGLSEIFNSATGLKDIVESSGFRDFRQKLLRDLLEVAQDDGAIPEEDDETLTVQCQNSPPQASEGACSHRLLTELESSFSSSLTQDADYISLSHKRLSELAQSLDPRSCDVQHRREALRQIVGIPSIEAQVCDAWTIVPETLTADKQAIDRPGRGGSRKSSTYGIRQGLYDALRDDDPELNYFALKFIAKTFSSTFGNVKDCYFLFADYLEEQFTTDESTGLTISDGLDISKSKVEKLLRAFCLLHEFHKKLPYCWLRYSEKLMGALMDRCLSLLLSGCAPSLAVHSSIPNGRLTPLHLVSLLDPKAQWFSLWTRGAYGRRPMLSRIAKAKQIVSTWLTNCAYVFLRKPRPSSHTNRRSFYSSSHLEAAYFLHSLHALTTLFCFHETHSKILPVAITKDVIKQLSDQDRATLIKGKALPMRTFMKLFIEFLISLEYNAAMEDFVNKCFQRLAKSPIAAVSCFGLRVESTPQIAANRIRKFPSMSSLSKDCNQSKLDRHRDEKVHPNVCALLQAMSNVCSTVQGREYFAHSNAVRQVQTIAQILTNCLEVVAGDDFEDLCQEGASIAKILAKIVGHLCDVLSKTLLTPQNRHARIRFELPRKVLEVLKILKAKHNEASADIVELFEKALEIFIIALLKTPRGVELVESFDLLHYCVHHLLSPSNLTQNCFRLETDLMVSQIVSCAKGLRSLEKTAFVEHRFLEVWKRLEGCEPAIATSVEGYDDLEDSPNDLYNEKDSSDRGALLPADLTEMGIQKPFNRLLKLFANFTAVFEGLLRDSSPCGSDRSPPTAPQSLSAFLDRAVLLDSSTKLAKLCRPDEVQIFGLRFLSALLSSLDTFLLLESRFGVRRVLLNAQLQNNLDQEAVEDVQFLIDEGLIERNRLLVKCSLLGGPNERHLPPRSLCEHNADPYPYPIVTTLNSDHLEKYTASSKKVGYCPQCVKNIETTPMTLKRPISASLVSIVISSLQHPSIGQCKIENQLLLQFPRLQARIRNVAKFLPHMNKQIPVPPTVASSLLPSWKETAISLIVEYAFMSFASYNYGHRVHALDTTLPPTARMHDLADLLSYAGNLKNLGRVLSKGLQHLDHAGGDVKTSQESGDSFEPFDWFVALIFLLYNGSVSHAVDFLNRFQGTSLAHYLWSPVATTRPSSQHYTICHIFEMVFSCELPQLYNTFRLSGYSPSLVLRCWLSQYYLNYLDWSEILDFLLLCLLCGPETIAFSAVSVMRHLSTSLTTALQAQTHLLLLLEEPIKGFRFVDNLDFLELLVDKYSGEVINELKISSLD</sequence>
<gene>
    <name evidence="3" type="ORF">TTAC_LOCUS817</name>
</gene>
<protein>
    <submittedName>
        <fullName evidence="5">Protein broad-minded</fullName>
    </submittedName>
</protein>
<accession>A0A0R3WJG8</accession>
<feature type="domain" description="BROMI C-terminal Rab TBC-like" evidence="2">
    <location>
        <begin position="853"/>
        <end position="940"/>
    </location>
</feature>
<evidence type="ECO:0000313" key="3">
    <source>
        <dbReference type="EMBL" id="VDM17033.1"/>
    </source>
</evidence>
<dbReference type="Pfam" id="PF14961">
    <property type="entry name" value="BROMI"/>
    <property type="match status" value="1"/>
</dbReference>
<feature type="domain" description="BROMI C-terminal Rab TBC-like" evidence="2">
    <location>
        <begin position="1118"/>
        <end position="1297"/>
    </location>
</feature>
<dbReference type="InterPro" id="IPR055392">
    <property type="entry name" value="BROMI_C"/>
</dbReference>
<dbReference type="WBParaSite" id="TTAC_0000081601-mRNA-1">
    <property type="protein sequence ID" value="TTAC_0000081601-mRNA-1"/>
    <property type="gene ID" value="TTAC_0000081601"/>
</dbReference>
<feature type="domain" description="BROMI middle region" evidence="1">
    <location>
        <begin position="183"/>
        <end position="419"/>
    </location>
</feature>
<dbReference type="Proteomes" id="UP000274429">
    <property type="component" value="Unassembled WGS sequence"/>
</dbReference>
<name>A0A0R3WJG8_HYDTA</name>
<dbReference type="OrthoDB" id="1668230at2759"/>
<evidence type="ECO:0000313" key="4">
    <source>
        <dbReference type="Proteomes" id="UP000274429"/>
    </source>
</evidence>
<dbReference type="Pfam" id="PF23440">
    <property type="entry name" value="BROMI_C"/>
    <property type="match status" value="2"/>
</dbReference>
<dbReference type="STRING" id="6205.A0A0R3WJG8"/>
<evidence type="ECO:0000259" key="2">
    <source>
        <dbReference type="Pfam" id="PF23440"/>
    </source>
</evidence>
<reference evidence="3 4" key="2">
    <citation type="submission" date="2018-11" db="EMBL/GenBank/DDBJ databases">
        <authorList>
            <consortium name="Pathogen Informatics"/>
        </authorList>
    </citation>
    <scope>NUCLEOTIDE SEQUENCE [LARGE SCALE GENOMIC DNA]</scope>
</reference>
<proteinExistence type="predicted"/>